<dbReference type="Pfam" id="PF02518">
    <property type="entry name" value="HATPase_c"/>
    <property type="match status" value="1"/>
</dbReference>
<dbReference type="AlphaFoldDB" id="A0A3D8LB71"/>
<feature type="domain" description="Histidine kinase" evidence="7">
    <location>
        <begin position="144"/>
        <end position="362"/>
    </location>
</feature>
<evidence type="ECO:0000313" key="11">
    <source>
        <dbReference type="Proteomes" id="UP000256708"/>
    </source>
</evidence>
<keyword evidence="4" id="KW-0808">Transferase</keyword>
<dbReference type="PROSITE" id="PS50113">
    <property type="entry name" value="PAC"/>
    <property type="match status" value="1"/>
</dbReference>
<dbReference type="InterPro" id="IPR005467">
    <property type="entry name" value="His_kinase_dom"/>
</dbReference>
<dbReference type="RefSeq" id="WP_115566225.1">
    <property type="nucleotide sequence ID" value="NZ_QRGR01000014.1"/>
</dbReference>
<dbReference type="InterPro" id="IPR036097">
    <property type="entry name" value="HisK_dim/P_sf"/>
</dbReference>
<dbReference type="PANTHER" id="PTHR43711">
    <property type="entry name" value="TWO-COMPONENT HISTIDINE KINASE"/>
    <property type="match status" value="1"/>
</dbReference>
<dbReference type="EMBL" id="QRGR01000014">
    <property type="protein sequence ID" value="RDV14546.1"/>
    <property type="molecule type" value="Genomic_DNA"/>
</dbReference>
<dbReference type="SMART" id="SM00387">
    <property type="entry name" value="HATPase_c"/>
    <property type="match status" value="1"/>
</dbReference>
<dbReference type="InterPro" id="IPR003594">
    <property type="entry name" value="HATPase_dom"/>
</dbReference>
<dbReference type="Gene3D" id="3.30.565.10">
    <property type="entry name" value="Histidine kinase-like ATPase, C-terminal domain"/>
    <property type="match status" value="1"/>
</dbReference>
<dbReference type="PANTHER" id="PTHR43711:SF26">
    <property type="entry name" value="SENSOR HISTIDINE KINASE RCSC"/>
    <property type="match status" value="1"/>
</dbReference>
<evidence type="ECO:0000256" key="3">
    <source>
        <dbReference type="ARBA" id="ARBA00022553"/>
    </source>
</evidence>
<dbReference type="InterPro" id="IPR000700">
    <property type="entry name" value="PAS-assoc_C"/>
</dbReference>
<dbReference type="InterPro" id="IPR013656">
    <property type="entry name" value="PAS_4"/>
</dbReference>
<comment type="caution">
    <text evidence="10">The sequence shown here is derived from an EMBL/GenBank/DDBJ whole genome shotgun (WGS) entry which is preliminary data.</text>
</comment>
<keyword evidence="3" id="KW-0597">Phosphoprotein</keyword>
<dbReference type="PROSITE" id="PS50109">
    <property type="entry name" value="HIS_KIN"/>
    <property type="match status" value="1"/>
</dbReference>
<evidence type="ECO:0000259" key="8">
    <source>
        <dbReference type="PROSITE" id="PS50112"/>
    </source>
</evidence>
<dbReference type="CDD" id="cd00130">
    <property type="entry name" value="PAS"/>
    <property type="match status" value="1"/>
</dbReference>
<dbReference type="FunFam" id="3.30.565.10:FF:000006">
    <property type="entry name" value="Sensor histidine kinase WalK"/>
    <property type="match status" value="1"/>
</dbReference>
<dbReference type="SUPFAM" id="SSF55874">
    <property type="entry name" value="ATPase domain of HSP90 chaperone/DNA topoisomerase II/histidine kinase"/>
    <property type="match status" value="1"/>
</dbReference>
<evidence type="ECO:0000259" key="7">
    <source>
        <dbReference type="PROSITE" id="PS50109"/>
    </source>
</evidence>
<dbReference type="SUPFAM" id="SSF47384">
    <property type="entry name" value="Homodimeric domain of signal transducing histidine kinase"/>
    <property type="match status" value="1"/>
</dbReference>
<keyword evidence="5 10" id="KW-0418">Kinase</keyword>
<evidence type="ECO:0000256" key="2">
    <source>
        <dbReference type="ARBA" id="ARBA00012438"/>
    </source>
</evidence>
<evidence type="ECO:0000256" key="1">
    <source>
        <dbReference type="ARBA" id="ARBA00000085"/>
    </source>
</evidence>
<evidence type="ECO:0000256" key="4">
    <source>
        <dbReference type="ARBA" id="ARBA00022679"/>
    </source>
</evidence>
<feature type="domain" description="PAC" evidence="9">
    <location>
        <begin position="82"/>
        <end position="133"/>
    </location>
</feature>
<dbReference type="Proteomes" id="UP000256708">
    <property type="component" value="Unassembled WGS sequence"/>
</dbReference>
<sequence>MSQTINTFGFSQALLERTSQVVFSYDLTSGKFTYLNPAFEQVFLKTRESASNLSSLLSMVHPEDLNDLEAKYRQVLDGKLLRDIEFRILLDDLRERWLCLTPYLLEEKPGQRQIIGFADDITHSKNHSSYLKRYSDKKNAVLNILSHDLAGPMAMIQSLSAHLLDDLQDDKNKDISKLIDLIRQSSQQGTQLIQEFVSQEFLESTHTEVIKQRIDIVERMKKVMEKYSQTENETSKTYHFYASSDSIYMELDDNKFMQCINNLISNAIKFTPDGGTITVSVEKEQDTVLFTVADNGIGIPAKYHNSLFDKFTEARRPGIKGEPSIGLGMSIIKTIVEWHKGQIWFESEESKGSTFYIRLPKK</sequence>
<dbReference type="Pfam" id="PF08448">
    <property type="entry name" value="PAS_4"/>
    <property type="match status" value="1"/>
</dbReference>
<dbReference type="NCBIfam" id="TIGR00229">
    <property type="entry name" value="sensory_box"/>
    <property type="match status" value="1"/>
</dbReference>
<evidence type="ECO:0000259" key="9">
    <source>
        <dbReference type="PROSITE" id="PS50113"/>
    </source>
</evidence>
<accession>A0A3D8LB71</accession>
<dbReference type="InterPro" id="IPR050736">
    <property type="entry name" value="Sensor_HK_Regulatory"/>
</dbReference>
<dbReference type="EC" id="2.7.13.3" evidence="2"/>
<evidence type="ECO:0000313" key="10">
    <source>
        <dbReference type="EMBL" id="RDV14546.1"/>
    </source>
</evidence>
<feature type="domain" description="PAS" evidence="8">
    <location>
        <begin position="14"/>
        <end position="79"/>
    </location>
</feature>
<evidence type="ECO:0000256" key="6">
    <source>
        <dbReference type="ARBA" id="ARBA00023012"/>
    </source>
</evidence>
<dbReference type="PROSITE" id="PS50112">
    <property type="entry name" value="PAS"/>
    <property type="match status" value="1"/>
</dbReference>
<proteinExistence type="predicted"/>
<dbReference type="OrthoDB" id="9757990at2"/>
<evidence type="ECO:0000256" key="5">
    <source>
        <dbReference type="ARBA" id="ARBA00022777"/>
    </source>
</evidence>
<dbReference type="SMART" id="SM00091">
    <property type="entry name" value="PAS"/>
    <property type="match status" value="1"/>
</dbReference>
<dbReference type="Gene3D" id="3.30.450.20">
    <property type="entry name" value="PAS domain"/>
    <property type="match status" value="1"/>
</dbReference>
<dbReference type="InterPro" id="IPR036890">
    <property type="entry name" value="HATPase_C_sf"/>
</dbReference>
<protein>
    <recommendedName>
        <fullName evidence="2">histidine kinase</fullName>
        <ecNumber evidence="2">2.7.13.3</ecNumber>
    </recommendedName>
</protein>
<keyword evidence="6" id="KW-0902">Two-component regulatory system</keyword>
<dbReference type="SUPFAM" id="SSF55785">
    <property type="entry name" value="PYP-like sensor domain (PAS domain)"/>
    <property type="match status" value="1"/>
</dbReference>
<name>A0A3D8LB71_9BACT</name>
<organism evidence="10 11">
    <name type="scientific">Pontibacter diazotrophicus</name>
    <dbReference type="NCBI Taxonomy" id="1400979"/>
    <lineage>
        <taxon>Bacteria</taxon>
        <taxon>Pseudomonadati</taxon>
        <taxon>Bacteroidota</taxon>
        <taxon>Cytophagia</taxon>
        <taxon>Cytophagales</taxon>
        <taxon>Hymenobacteraceae</taxon>
        <taxon>Pontibacter</taxon>
    </lineage>
</organism>
<dbReference type="Gene3D" id="1.10.287.130">
    <property type="match status" value="1"/>
</dbReference>
<dbReference type="InterPro" id="IPR035965">
    <property type="entry name" value="PAS-like_dom_sf"/>
</dbReference>
<keyword evidence="11" id="KW-1185">Reference proteome</keyword>
<reference evidence="11" key="1">
    <citation type="submission" date="2018-08" db="EMBL/GenBank/DDBJ databases">
        <authorList>
            <person name="Liu Z.-W."/>
            <person name="Du Z.-J."/>
        </authorList>
    </citation>
    <scope>NUCLEOTIDE SEQUENCE [LARGE SCALE GENOMIC DNA]</scope>
    <source>
        <strain evidence="11">H4X</strain>
    </source>
</reference>
<dbReference type="InterPro" id="IPR004358">
    <property type="entry name" value="Sig_transdc_His_kin-like_C"/>
</dbReference>
<dbReference type="CDD" id="cd00075">
    <property type="entry name" value="HATPase"/>
    <property type="match status" value="1"/>
</dbReference>
<dbReference type="InterPro" id="IPR000014">
    <property type="entry name" value="PAS"/>
</dbReference>
<dbReference type="PRINTS" id="PR00344">
    <property type="entry name" value="BCTRLSENSOR"/>
</dbReference>
<dbReference type="GO" id="GO:0000155">
    <property type="term" value="F:phosphorelay sensor kinase activity"/>
    <property type="evidence" value="ECO:0007669"/>
    <property type="project" value="InterPro"/>
</dbReference>
<comment type="catalytic activity">
    <reaction evidence="1">
        <text>ATP + protein L-histidine = ADP + protein N-phospho-L-histidine.</text>
        <dbReference type="EC" id="2.7.13.3"/>
    </reaction>
</comment>
<gene>
    <name evidence="10" type="ORF">DXT99_14185</name>
</gene>